<keyword evidence="2" id="KW-1185">Reference proteome</keyword>
<evidence type="ECO:0000313" key="1">
    <source>
        <dbReference type="EMBL" id="MEQ2226301.1"/>
    </source>
</evidence>
<organism evidence="1 2">
    <name type="scientific">Ilyodon furcidens</name>
    <name type="common">goldbreast splitfin</name>
    <dbReference type="NCBI Taxonomy" id="33524"/>
    <lineage>
        <taxon>Eukaryota</taxon>
        <taxon>Metazoa</taxon>
        <taxon>Chordata</taxon>
        <taxon>Craniata</taxon>
        <taxon>Vertebrata</taxon>
        <taxon>Euteleostomi</taxon>
        <taxon>Actinopterygii</taxon>
        <taxon>Neopterygii</taxon>
        <taxon>Teleostei</taxon>
        <taxon>Neoteleostei</taxon>
        <taxon>Acanthomorphata</taxon>
        <taxon>Ovalentaria</taxon>
        <taxon>Atherinomorphae</taxon>
        <taxon>Cyprinodontiformes</taxon>
        <taxon>Goodeidae</taxon>
        <taxon>Ilyodon</taxon>
    </lineage>
</organism>
<dbReference type="EMBL" id="JAHRIQ010014850">
    <property type="protein sequence ID" value="MEQ2226301.1"/>
    <property type="molecule type" value="Genomic_DNA"/>
</dbReference>
<comment type="caution">
    <text evidence="1">The sequence shown here is derived from an EMBL/GenBank/DDBJ whole genome shotgun (WGS) entry which is preliminary data.</text>
</comment>
<protein>
    <submittedName>
        <fullName evidence="1">Uncharacterized protein</fullName>
    </submittedName>
</protein>
<sequence length="71" mass="7798">MSIAIIRQSVLCNSHNPIKALPILTSLCVTRAALVLEATLTSESCRLAFFHCFFQTPVDHVDLEACSSLCF</sequence>
<accession>A0ABV0T1N1</accession>
<proteinExistence type="predicted"/>
<evidence type="ECO:0000313" key="2">
    <source>
        <dbReference type="Proteomes" id="UP001482620"/>
    </source>
</evidence>
<reference evidence="1 2" key="1">
    <citation type="submission" date="2021-06" db="EMBL/GenBank/DDBJ databases">
        <authorList>
            <person name="Palmer J.M."/>
        </authorList>
    </citation>
    <scope>NUCLEOTIDE SEQUENCE [LARGE SCALE GENOMIC DNA]</scope>
    <source>
        <strain evidence="2">if_2019</strain>
        <tissue evidence="1">Muscle</tissue>
    </source>
</reference>
<gene>
    <name evidence="1" type="ORF">ILYODFUR_026105</name>
</gene>
<dbReference type="Proteomes" id="UP001482620">
    <property type="component" value="Unassembled WGS sequence"/>
</dbReference>
<name>A0ABV0T1N1_9TELE</name>